<dbReference type="EMBL" id="SNZH01000007">
    <property type="protein sequence ID" value="TDR43311.1"/>
    <property type="molecule type" value="Genomic_DNA"/>
</dbReference>
<keyword evidence="2" id="KW-1185">Reference proteome</keyword>
<dbReference type="AlphaFoldDB" id="A0A4R6YWZ1"/>
<proteinExistence type="predicted"/>
<sequence length="74" mass="8082">MNVERLVSMANDIARYFASEPDREEGIAGIASHIKRFWEPRMLQAITAHCRDADGAGLDELALAAVRRLGTGGL</sequence>
<gene>
    <name evidence="1" type="ORF">DFR29_107325</name>
</gene>
<evidence type="ECO:0000313" key="2">
    <source>
        <dbReference type="Proteomes" id="UP000295293"/>
    </source>
</evidence>
<name>A0A4R6YWZ1_9GAMM</name>
<dbReference type="InterPro" id="IPR021074">
    <property type="entry name" value="Formate_DH_dsu"/>
</dbReference>
<dbReference type="Proteomes" id="UP000295293">
    <property type="component" value="Unassembled WGS sequence"/>
</dbReference>
<protein>
    <submittedName>
        <fullName evidence="1">Formate dehydrogenase delta subunit</fullName>
    </submittedName>
</protein>
<dbReference type="Pfam" id="PF11390">
    <property type="entry name" value="FdsD"/>
    <property type="match status" value="1"/>
</dbReference>
<reference evidence="1 2" key="1">
    <citation type="submission" date="2019-03" db="EMBL/GenBank/DDBJ databases">
        <title>Genomic Encyclopedia of Type Strains, Phase IV (KMG-IV): sequencing the most valuable type-strain genomes for metagenomic binning, comparative biology and taxonomic classification.</title>
        <authorList>
            <person name="Goeker M."/>
        </authorList>
    </citation>
    <scope>NUCLEOTIDE SEQUENCE [LARGE SCALE GENOMIC DNA]</scope>
    <source>
        <strain evidence="1 2">DSM 21667</strain>
    </source>
</reference>
<accession>A0A4R6YWZ1</accession>
<organism evidence="1 2">
    <name type="scientific">Tahibacter aquaticus</name>
    <dbReference type="NCBI Taxonomy" id="520092"/>
    <lineage>
        <taxon>Bacteria</taxon>
        <taxon>Pseudomonadati</taxon>
        <taxon>Pseudomonadota</taxon>
        <taxon>Gammaproteobacteria</taxon>
        <taxon>Lysobacterales</taxon>
        <taxon>Rhodanobacteraceae</taxon>
        <taxon>Tahibacter</taxon>
    </lineage>
</organism>
<dbReference type="OrthoDB" id="8527650at2"/>
<evidence type="ECO:0000313" key="1">
    <source>
        <dbReference type="EMBL" id="TDR43311.1"/>
    </source>
</evidence>
<comment type="caution">
    <text evidence="1">The sequence shown here is derived from an EMBL/GenBank/DDBJ whole genome shotgun (WGS) entry which is preliminary data.</text>
</comment>
<dbReference type="RefSeq" id="WP_133819211.1">
    <property type="nucleotide sequence ID" value="NZ_SNZH01000007.1"/>
</dbReference>